<proteinExistence type="inferred from homology"/>
<dbReference type="GO" id="GO:0045333">
    <property type="term" value="P:cellular respiration"/>
    <property type="evidence" value="ECO:0007669"/>
    <property type="project" value="InterPro"/>
</dbReference>
<dbReference type="InterPro" id="IPR044996">
    <property type="entry name" value="COQ10-like"/>
</dbReference>
<name>A0AAD9MIU6_PROWI</name>
<dbReference type="GO" id="GO:0005739">
    <property type="term" value="C:mitochondrion"/>
    <property type="evidence" value="ECO:0007669"/>
    <property type="project" value="TreeGrafter"/>
</dbReference>
<dbReference type="Proteomes" id="UP001255856">
    <property type="component" value="Unassembled WGS sequence"/>
</dbReference>
<keyword evidence="6" id="KW-1185">Reference proteome</keyword>
<organism evidence="5 6">
    <name type="scientific">Prototheca wickerhamii</name>
    <dbReference type="NCBI Taxonomy" id="3111"/>
    <lineage>
        <taxon>Eukaryota</taxon>
        <taxon>Viridiplantae</taxon>
        <taxon>Chlorophyta</taxon>
        <taxon>core chlorophytes</taxon>
        <taxon>Trebouxiophyceae</taxon>
        <taxon>Chlorellales</taxon>
        <taxon>Chlorellaceae</taxon>
        <taxon>Prototheca</taxon>
    </lineage>
</organism>
<evidence type="ECO:0000256" key="2">
    <source>
        <dbReference type="ARBA" id="ARBA00011814"/>
    </source>
</evidence>
<dbReference type="InterPro" id="IPR005031">
    <property type="entry name" value="COQ10_START"/>
</dbReference>
<comment type="function">
    <text evidence="3">Required for the function of coenzyme Q in the respiratory chain. May serve as a chaperone or may be involved in the transport of Q6 from its site of synthesis to the catalytic sites of the respiratory complexes.</text>
</comment>
<protein>
    <recommendedName>
        <fullName evidence="4">Coenzyme Q-binding protein COQ10 START domain-containing protein</fullName>
    </recommendedName>
</protein>
<evidence type="ECO:0000256" key="1">
    <source>
        <dbReference type="ARBA" id="ARBA00006885"/>
    </source>
</evidence>
<sequence length="202" mass="22709">MAVFGKFFAFGAGAVFFGVALRSLDGLSYYFDEKREEQMYQADLRKRAIQAAGERLLRPFMGFSSPFQPPPAKTFRDFKVMGYLPEQIYDVVADIDNYDRFVPWCIQSRIVSQSAPGTVDAELTVGFHMISERYGYISHVTFHPGNSIRSRVGSSALFHHLNNTWEFAPGPRPGTTALTFYVDFAFKVCFALGRPMVGALLS</sequence>
<dbReference type="InterPro" id="IPR023393">
    <property type="entry name" value="START-like_dom_sf"/>
</dbReference>
<dbReference type="AlphaFoldDB" id="A0AAD9MIU6"/>
<dbReference type="CDD" id="cd07813">
    <property type="entry name" value="COQ10p_like"/>
    <property type="match status" value="1"/>
</dbReference>
<comment type="subunit">
    <text evidence="2">Interacts with coenzyme Q.</text>
</comment>
<dbReference type="GO" id="GO:0048039">
    <property type="term" value="F:ubiquinone binding"/>
    <property type="evidence" value="ECO:0007669"/>
    <property type="project" value="InterPro"/>
</dbReference>
<feature type="domain" description="Coenzyme Q-binding protein COQ10 START" evidence="4">
    <location>
        <begin position="82"/>
        <end position="196"/>
    </location>
</feature>
<dbReference type="SUPFAM" id="SSF55961">
    <property type="entry name" value="Bet v1-like"/>
    <property type="match status" value="1"/>
</dbReference>
<gene>
    <name evidence="5" type="ORF">QBZ16_001753</name>
</gene>
<evidence type="ECO:0000259" key="4">
    <source>
        <dbReference type="Pfam" id="PF03364"/>
    </source>
</evidence>
<dbReference type="Gene3D" id="3.30.530.20">
    <property type="match status" value="1"/>
</dbReference>
<dbReference type="EMBL" id="JASFZW010000014">
    <property type="protein sequence ID" value="KAK2075645.1"/>
    <property type="molecule type" value="Genomic_DNA"/>
</dbReference>
<evidence type="ECO:0000256" key="3">
    <source>
        <dbReference type="ARBA" id="ARBA00024947"/>
    </source>
</evidence>
<dbReference type="PANTHER" id="PTHR12901:SF10">
    <property type="entry name" value="COENZYME Q-BINDING PROTEIN COQ10, MITOCHONDRIAL"/>
    <property type="match status" value="1"/>
</dbReference>
<reference evidence="5" key="1">
    <citation type="submission" date="2021-01" db="EMBL/GenBank/DDBJ databases">
        <authorList>
            <person name="Eckstrom K.M.E."/>
        </authorList>
    </citation>
    <scope>NUCLEOTIDE SEQUENCE</scope>
    <source>
        <strain evidence="5">UVCC 0001</strain>
    </source>
</reference>
<comment type="similarity">
    <text evidence="1">Belongs to the COQ10 family.</text>
</comment>
<comment type="caution">
    <text evidence="5">The sequence shown here is derived from an EMBL/GenBank/DDBJ whole genome shotgun (WGS) entry which is preliminary data.</text>
</comment>
<dbReference type="PANTHER" id="PTHR12901">
    <property type="entry name" value="SPERM PROTEIN HOMOLOG"/>
    <property type="match status" value="1"/>
</dbReference>
<evidence type="ECO:0000313" key="5">
    <source>
        <dbReference type="EMBL" id="KAK2075645.1"/>
    </source>
</evidence>
<dbReference type="Pfam" id="PF03364">
    <property type="entry name" value="Polyketide_cyc"/>
    <property type="match status" value="1"/>
</dbReference>
<evidence type="ECO:0000313" key="6">
    <source>
        <dbReference type="Proteomes" id="UP001255856"/>
    </source>
</evidence>
<accession>A0AAD9MIU6</accession>